<dbReference type="InterPro" id="IPR038417">
    <property type="entry name" value="Alpga-gal_N_sf"/>
</dbReference>
<evidence type="ECO:0000256" key="7">
    <source>
        <dbReference type="PIRSR" id="PIRSR005536-2"/>
    </source>
</evidence>
<name>A0A2A6ZC17_9FIRM</name>
<dbReference type="InterPro" id="IPR031705">
    <property type="entry name" value="Glyco_hydro_36_C"/>
</dbReference>
<gene>
    <name evidence="10" type="ORF">CGS46_05175</name>
</gene>
<feature type="active site" description="Proton donor" evidence="6">
    <location>
        <position position="535"/>
    </location>
</feature>
<dbReference type="Pfam" id="PF02065">
    <property type="entry name" value="Melibiase"/>
    <property type="match status" value="1"/>
</dbReference>
<evidence type="ECO:0000313" key="10">
    <source>
        <dbReference type="EMBL" id="PDX58891.1"/>
    </source>
</evidence>
<dbReference type="InterPro" id="IPR017853">
    <property type="entry name" value="GH"/>
</dbReference>
<keyword evidence="4 5" id="KW-0326">Glycosidase</keyword>
<dbReference type="Gene3D" id="3.20.20.70">
    <property type="entry name" value="Aldolase class I"/>
    <property type="match status" value="1"/>
</dbReference>
<organism evidence="10 11">
    <name type="scientific">Faecalibacterium langellae</name>
    <dbReference type="NCBI Taxonomy" id="3435293"/>
    <lineage>
        <taxon>Bacteria</taxon>
        <taxon>Bacillati</taxon>
        <taxon>Bacillota</taxon>
        <taxon>Clostridia</taxon>
        <taxon>Eubacteriales</taxon>
        <taxon>Oscillospiraceae</taxon>
        <taxon>Faecalibacterium</taxon>
    </lineage>
</organism>
<accession>A0A2A6ZC17</accession>
<feature type="binding site" evidence="7">
    <location>
        <position position="513"/>
    </location>
    <ligand>
        <name>substrate</name>
    </ligand>
</feature>
<comment type="similarity">
    <text evidence="5">Belongs to the glycosyl hydrolase.</text>
</comment>
<evidence type="ECO:0000256" key="6">
    <source>
        <dbReference type="PIRSR" id="PIRSR005536-1"/>
    </source>
</evidence>
<feature type="domain" description="Glycosyl hydrolase family 36 N-terminal" evidence="9">
    <location>
        <begin position="27"/>
        <end position="270"/>
    </location>
</feature>
<dbReference type="FunFam" id="3.20.20.70:FF:000118">
    <property type="entry name" value="Alpha-galactosidase"/>
    <property type="match status" value="1"/>
</dbReference>
<reference evidence="10 11" key="1">
    <citation type="journal article" date="2017" name="Front. Microbiol.">
        <title>New Insights into the Diversity of the Genus Faecalibacterium.</title>
        <authorList>
            <person name="Benevides L."/>
            <person name="Burman S."/>
            <person name="Martin R."/>
            <person name="Robert V."/>
            <person name="Thomas M."/>
            <person name="Miquel S."/>
            <person name="Chain F."/>
            <person name="Sokol H."/>
            <person name="Bermudez-Humaran L.G."/>
            <person name="Morrison M."/>
            <person name="Langella P."/>
            <person name="Azevedo V.A."/>
            <person name="Chatel J.M."/>
            <person name="Soares S."/>
        </authorList>
    </citation>
    <scope>NUCLEOTIDE SEQUENCE [LARGE SCALE GENOMIC DNA]</scope>
    <source>
        <strain evidence="11">CNCM I-4540</strain>
    </source>
</reference>
<dbReference type="GO" id="GO:0016052">
    <property type="term" value="P:carbohydrate catabolic process"/>
    <property type="evidence" value="ECO:0007669"/>
    <property type="project" value="InterPro"/>
</dbReference>
<evidence type="ECO:0000256" key="3">
    <source>
        <dbReference type="ARBA" id="ARBA00022801"/>
    </source>
</evidence>
<dbReference type="PANTHER" id="PTHR43053">
    <property type="entry name" value="GLYCOSIDASE FAMILY 31"/>
    <property type="match status" value="1"/>
</dbReference>
<feature type="binding site" evidence="7">
    <location>
        <position position="535"/>
    </location>
    <ligand>
        <name>substrate</name>
    </ligand>
</feature>
<keyword evidence="11" id="KW-1185">Reference proteome</keyword>
<dbReference type="InterPro" id="IPR013785">
    <property type="entry name" value="Aldolase_TIM"/>
</dbReference>
<dbReference type="PANTHER" id="PTHR43053:SF3">
    <property type="entry name" value="ALPHA-GALACTOSIDASE C-RELATED"/>
    <property type="match status" value="1"/>
</dbReference>
<evidence type="ECO:0000256" key="1">
    <source>
        <dbReference type="ARBA" id="ARBA00001255"/>
    </source>
</evidence>
<comment type="catalytic activity">
    <reaction evidence="1 5">
        <text>Hydrolysis of terminal, non-reducing alpha-D-galactose residues in alpha-D-galactosides, including galactose oligosaccharides, galactomannans and galactolipids.</text>
        <dbReference type="EC" id="3.2.1.22"/>
    </reaction>
</comment>
<keyword evidence="3 5" id="KW-0378">Hydrolase</keyword>
<dbReference type="InterPro" id="IPR031704">
    <property type="entry name" value="Glyco_hydro_36_N"/>
</dbReference>
<dbReference type="PIRSF" id="PIRSF005536">
    <property type="entry name" value="Agal"/>
    <property type="match status" value="1"/>
</dbReference>
<evidence type="ECO:0000256" key="5">
    <source>
        <dbReference type="PIRNR" id="PIRNR005536"/>
    </source>
</evidence>
<dbReference type="Proteomes" id="UP000220752">
    <property type="component" value="Unassembled WGS sequence"/>
</dbReference>
<dbReference type="PRINTS" id="PR00743">
    <property type="entry name" value="GLHYDRLASE36"/>
</dbReference>
<protein>
    <recommendedName>
        <fullName evidence="2 5">Alpha-galactosidase</fullName>
        <ecNumber evidence="2 5">3.2.1.22</ecNumber>
    </recommendedName>
</protein>
<feature type="binding site" evidence="7">
    <location>
        <position position="430"/>
    </location>
    <ligand>
        <name>substrate</name>
    </ligand>
</feature>
<sequence length="721" mass="79668">MIVCTETVFTLHTTHTSYQLAVAPNGMVLHTYYGTRLPENVPSLADARMPHSDPGCWPDLLPQELSGCGTADNRTPAVIPEYADGTEAAAFVFDRAEVHIGKPQLPDLPMFRDGKGVETLSVFLKDACGLAVELRYSVYEAEDFITRTAVYTNTSSEELTLNKAASLTLDFAPDALELITLNGTWAAERTPERAALRCGIQSVGSMRGIPGHAHNPAVALCHADTTETTGDAWGFAFVYSGNYLIEAERADAGERLVMGIHPYHFHWTLAPGESFTAPEAAMVYSDKGLGEMSRRFHGAIRTRLLPPRWQDMTAPRPVLINSWEACYFDFDEKKLLELAAASKKADIDLFVLDDGWFKGRNDTSSSLGDWAADKAKLPDDLPGLCKKINLLGLEMGLWVEPEAISPDSDLYRTHPDWAFTIPGREPLEIRQQYTLDFSRPEVVDGIWQQLDEILRSCPLKYLKWDMNRSLAHVYNAKLPAKQQGEVYHRYVMGVYELQRRLTEKYPGLLLENCAGGGARFDCGMLYYSPQIWCSDNTDARSRLVVQYGTSLFYPGCVMGAHFSTVPNHCTGHISTVEARMAAALTGTFGFELDLTKYSEEELAELRPYVAWYRQHGALLRGGDLHRLVDPEPNGLGAAWMITAKDGSEAAVFAVGDALTGSHGVASANSRPRLMLEGLDPAAQYTDEDANTYSGVQLLTTGLELPGGWGQTPAKIWYLKKV</sequence>
<dbReference type="Gene3D" id="2.60.40.1180">
    <property type="entry name" value="Golgi alpha-mannosidase II"/>
    <property type="match status" value="1"/>
</dbReference>
<proteinExistence type="inferred from homology"/>
<feature type="binding site" evidence="7">
    <location>
        <position position="185"/>
    </location>
    <ligand>
        <name>substrate</name>
    </ligand>
</feature>
<evidence type="ECO:0000256" key="2">
    <source>
        <dbReference type="ARBA" id="ARBA00012755"/>
    </source>
</evidence>
<dbReference type="GO" id="GO:0004557">
    <property type="term" value="F:alpha-galactosidase activity"/>
    <property type="evidence" value="ECO:0007669"/>
    <property type="project" value="UniProtKB-UniRule"/>
</dbReference>
<dbReference type="InterPro" id="IPR002252">
    <property type="entry name" value="Glyco_hydro_36"/>
</dbReference>
<dbReference type="SUPFAM" id="SSF51445">
    <property type="entry name" value="(Trans)glycosidases"/>
    <property type="match status" value="1"/>
</dbReference>
<comment type="caution">
    <text evidence="10">The sequence shown here is derived from an EMBL/GenBank/DDBJ whole genome shotgun (WGS) entry which is preliminary data.</text>
</comment>
<evidence type="ECO:0000259" key="8">
    <source>
        <dbReference type="Pfam" id="PF16874"/>
    </source>
</evidence>
<feature type="active site" description="Nucleophile" evidence="6">
    <location>
        <position position="465"/>
    </location>
</feature>
<dbReference type="Pfam" id="PF16874">
    <property type="entry name" value="Glyco_hydro_36C"/>
    <property type="match status" value="1"/>
</dbReference>
<feature type="binding site" evidence="7">
    <location>
        <begin position="353"/>
        <end position="354"/>
    </location>
    <ligand>
        <name>substrate</name>
    </ligand>
</feature>
<dbReference type="EMBL" id="NMTQ01000021">
    <property type="protein sequence ID" value="PDX58891.1"/>
    <property type="molecule type" value="Genomic_DNA"/>
</dbReference>
<feature type="binding site" evidence="7">
    <location>
        <begin position="463"/>
        <end position="467"/>
    </location>
    <ligand>
        <name>substrate</name>
    </ligand>
</feature>
<evidence type="ECO:0000313" key="11">
    <source>
        <dbReference type="Proteomes" id="UP000220752"/>
    </source>
</evidence>
<evidence type="ECO:0000256" key="4">
    <source>
        <dbReference type="ARBA" id="ARBA00023295"/>
    </source>
</evidence>
<dbReference type="EC" id="3.2.1.22" evidence="2 5"/>
<dbReference type="CDD" id="cd14791">
    <property type="entry name" value="GH36"/>
    <property type="match status" value="1"/>
</dbReference>
<dbReference type="Pfam" id="PF16875">
    <property type="entry name" value="Glyco_hydro_36N"/>
    <property type="match status" value="1"/>
</dbReference>
<dbReference type="InterPro" id="IPR013780">
    <property type="entry name" value="Glyco_hydro_b"/>
</dbReference>
<dbReference type="Gene3D" id="2.70.98.60">
    <property type="entry name" value="alpha-galactosidase from lactobacil brevis"/>
    <property type="match status" value="1"/>
</dbReference>
<evidence type="ECO:0000259" key="9">
    <source>
        <dbReference type="Pfam" id="PF16875"/>
    </source>
</evidence>
<feature type="domain" description="Glycosyl hydrolase family 36 C-terminal" evidence="8">
    <location>
        <begin position="637"/>
        <end position="718"/>
    </location>
</feature>
<dbReference type="AlphaFoldDB" id="A0A2A6ZC17"/>
<dbReference type="InterPro" id="IPR050985">
    <property type="entry name" value="Alpha-glycosidase_related"/>
</dbReference>